<feature type="transmembrane region" description="Helical" evidence="2">
    <location>
        <begin position="680"/>
        <end position="696"/>
    </location>
</feature>
<evidence type="ECO:0000313" key="5">
    <source>
        <dbReference type="Proteomes" id="UP000620104"/>
    </source>
</evidence>
<feature type="region of interest" description="Disordered" evidence="1">
    <location>
        <begin position="46"/>
        <end position="72"/>
    </location>
</feature>
<evidence type="ECO:0000256" key="1">
    <source>
        <dbReference type="SAM" id="MobiDB-lite"/>
    </source>
</evidence>
<reference evidence="4" key="1">
    <citation type="submission" date="2020-07" db="EMBL/GenBank/DDBJ databases">
        <title>Draft Genome Sequence of a Deep-Sea Yeast, Naganishia (Cryptococcus) liquefaciens strain N6.</title>
        <authorList>
            <person name="Han Y.W."/>
            <person name="Kajitani R."/>
            <person name="Morimoto H."/>
            <person name="Parhat M."/>
            <person name="Tsubouchi H."/>
            <person name="Bakenova O."/>
            <person name="Ogata M."/>
            <person name="Argunhan B."/>
            <person name="Aoki R."/>
            <person name="Kajiwara S."/>
            <person name="Itoh T."/>
            <person name="Iwasaki H."/>
        </authorList>
    </citation>
    <scope>NUCLEOTIDE SEQUENCE</scope>
    <source>
        <strain evidence="4">N6</strain>
    </source>
</reference>
<proteinExistence type="predicted"/>
<name>A0A8H3TPB8_9TREE</name>
<dbReference type="EMBL" id="BLZA01000009">
    <property type="protein sequence ID" value="GHJ84539.1"/>
    <property type="molecule type" value="Genomic_DNA"/>
</dbReference>
<evidence type="ECO:0000256" key="3">
    <source>
        <dbReference type="SAM" id="SignalP"/>
    </source>
</evidence>
<keyword evidence="2" id="KW-0812">Transmembrane</keyword>
<gene>
    <name evidence="4" type="ORF">NliqN6_0941</name>
</gene>
<feature type="compositionally biased region" description="Low complexity" evidence="1">
    <location>
        <begin position="50"/>
        <end position="59"/>
    </location>
</feature>
<feature type="signal peptide" evidence="3">
    <location>
        <begin position="1"/>
        <end position="25"/>
    </location>
</feature>
<sequence length="735" mass="79316">MRAPRMPLHLVSAALLLPSLRLVQAHGTATPGDPMFTDNNPTSVLPTPTPTQVGGPTSTVDHHNPTTSRRRMPLPKDATALSATVTGTVFCPPRANGVPEAAVFQLACGISPVSADVTPTATPPLTYDPVHILAAHANGSEEHTLPVLCPPIQTYAARWVEITVNCPGPFAPVATRSTASSLPTNALATTTTSSDMSNATAIATTSSAILSLGDSSSLASSSGRTLATTLNALSSPLTNALATMTYPCDVANATATTTSSTSLSLANSSILASGSGRKRARPGQEAESGELVKASSKVATNTRQQLFKYTDFVYTTVSTRLAGLSVGPFHGRFLQFALRRLHHMSKNDMKADEIAWNFGLSVHISLLDAQPESTLVKRALEDLTGISLVNASRAISANVTQPADDMVTLPRGWTEVMQPMINEDIPTIDFAEPAIVPPFVLVSTTNLYLDHEDIWSDQELENHRDKRARHRAENRYLRFKAKVQGDAAERSRSRVKASVRQAKAKKTADQAALVPIGPPACPLSAPLAVWRPKALAVEAALVPLSTHLAVWKPKAFGDKSSFNAFILLLKTFSIRFSHLAQACLTWFSSVNFTCLSQLAWIYLAMPLGIALAARLFLNYVACISDMSAEVIAPWVPFLLAGLELTWGYVEPWVPLILDVVTTEMSRAIDYLNTFPSLRRATPFGLAIIVFNAWILLRSLPRSMAWPPIVSPHSLANPSRRERDTLRAFKLNNRFG</sequence>
<accession>A0A8H3TPB8</accession>
<dbReference type="AlphaFoldDB" id="A0A8H3TPB8"/>
<keyword evidence="3" id="KW-0732">Signal</keyword>
<keyword evidence="2" id="KW-1133">Transmembrane helix</keyword>
<feature type="chain" id="PRO_5034061425" evidence="3">
    <location>
        <begin position="26"/>
        <end position="735"/>
    </location>
</feature>
<keyword evidence="2" id="KW-0472">Membrane</keyword>
<dbReference type="Proteomes" id="UP000620104">
    <property type="component" value="Unassembled WGS sequence"/>
</dbReference>
<evidence type="ECO:0000313" key="4">
    <source>
        <dbReference type="EMBL" id="GHJ84539.1"/>
    </source>
</evidence>
<feature type="transmembrane region" description="Helical" evidence="2">
    <location>
        <begin position="629"/>
        <end position="649"/>
    </location>
</feature>
<protein>
    <submittedName>
        <fullName evidence="4">Uncharacterized protein</fullName>
    </submittedName>
</protein>
<organism evidence="4 5">
    <name type="scientific">Naganishia liquefaciens</name>
    <dbReference type="NCBI Taxonomy" id="104408"/>
    <lineage>
        <taxon>Eukaryota</taxon>
        <taxon>Fungi</taxon>
        <taxon>Dikarya</taxon>
        <taxon>Basidiomycota</taxon>
        <taxon>Agaricomycotina</taxon>
        <taxon>Tremellomycetes</taxon>
        <taxon>Filobasidiales</taxon>
        <taxon>Filobasidiaceae</taxon>
        <taxon>Naganishia</taxon>
    </lineage>
</organism>
<comment type="caution">
    <text evidence="4">The sequence shown here is derived from an EMBL/GenBank/DDBJ whole genome shotgun (WGS) entry which is preliminary data.</text>
</comment>
<keyword evidence="5" id="KW-1185">Reference proteome</keyword>
<feature type="transmembrane region" description="Helical" evidence="2">
    <location>
        <begin position="598"/>
        <end position="617"/>
    </location>
</feature>
<evidence type="ECO:0000256" key="2">
    <source>
        <dbReference type="SAM" id="Phobius"/>
    </source>
</evidence>